<dbReference type="RefSeq" id="WP_213512820.1">
    <property type="nucleotide sequence ID" value="NZ_BOSE01000001.1"/>
</dbReference>
<dbReference type="Proteomes" id="UP000683139">
    <property type="component" value="Unassembled WGS sequence"/>
</dbReference>
<dbReference type="AlphaFoldDB" id="A0A920CX21"/>
<proteinExistence type="predicted"/>
<name>A0A920CX21_9BACL</name>
<evidence type="ECO:0000313" key="2">
    <source>
        <dbReference type="Proteomes" id="UP000683139"/>
    </source>
</evidence>
<accession>A0A920CX21</accession>
<comment type="caution">
    <text evidence="1">The sequence shown here is derived from an EMBL/GenBank/DDBJ whole genome shotgun (WGS) entry which is preliminary data.</text>
</comment>
<dbReference type="EMBL" id="BOSE01000001">
    <property type="protein sequence ID" value="GIP14604.1"/>
    <property type="molecule type" value="Genomic_DNA"/>
</dbReference>
<evidence type="ECO:0000313" key="1">
    <source>
        <dbReference type="EMBL" id="GIP14604.1"/>
    </source>
</evidence>
<reference evidence="1" key="1">
    <citation type="submission" date="2021-03" db="EMBL/GenBank/DDBJ databases">
        <title>Antimicrobial resistance genes in bacteria isolated from Japanese honey, and their potential for conferring macrolide and lincosamide resistance in the American foulbrood pathogen Paenibacillus larvae.</title>
        <authorList>
            <person name="Okamoto M."/>
            <person name="Kumagai M."/>
            <person name="Kanamori H."/>
            <person name="Takamatsu D."/>
        </authorList>
    </citation>
    <scope>NUCLEOTIDE SEQUENCE</scope>
    <source>
        <strain evidence="1">J40TS1</strain>
    </source>
</reference>
<protein>
    <submittedName>
        <fullName evidence="1">Uncharacterized protein</fullName>
    </submittedName>
</protein>
<keyword evidence="2" id="KW-1185">Reference proteome</keyword>
<dbReference type="PROSITE" id="PS51257">
    <property type="entry name" value="PROKAR_LIPOPROTEIN"/>
    <property type="match status" value="1"/>
</dbReference>
<gene>
    <name evidence="1" type="ORF">J40TS1_02460</name>
</gene>
<sequence length="131" mass="14653">MKYLAIMILILITGCSGIHIDSEQNDSDLRIAQGIVLGISNVEGQKKLLVTEDVNNDLILAELQEIISQPLDEIMRKYSNDLKLIDLRELSEEIIDNGALQAGAKIRYSSENEFLMTHPPTLIAKELSFIN</sequence>
<organism evidence="1 2">
    <name type="scientific">Paenibacillus montaniterrae</name>
    <dbReference type="NCBI Taxonomy" id="429341"/>
    <lineage>
        <taxon>Bacteria</taxon>
        <taxon>Bacillati</taxon>
        <taxon>Bacillota</taxon>
        <taxon>Bacilli</taxon>
        <taxon>Bacillales</taxon>
        <taxon>Paenibacillaceae</taxon>
        <taxon>Paenibacillus</taxon>
    </lineage>
</organism>